<keyword evidence="2 4" id="KW-0647">Proteasome</keyword>
<name>A0ABQ8P816_9CRYT</name>
<dbReference type="Proteomes" id="UP001071777">
    <property type="component" value="Unassembled WGS sequence"/>
</dbReference>
<dbReference type="PANTHER" id="PTHR10540">
    <property type="entry name" value="EUKARYOTIC TRANSLATION INITIATION FACTOR 3 SUBUNIT F-RELATED"/>
    <property type="match status" value="1"/>
</dbReference>
<dbReference type="SMART" id="SM00232">
    <property type="entry name" value="JAB_MPN"/>
    <property type="match status" value="1"/>
</dbReference>
<feature type="domain" description="MPN" evidence="3">
    <location>
        <begin position="26"/>
        <end position="164"/>
    </location>
</feature>
<evidence type="ECO:0000256" key="2">
    <source>
        <dbReference type="ARBA" id="ARBA00022942"/>
    </source>
</evidence>
<dbReference type="EMBL" id="JAPCXB010000068">
    <property type="protein sequence ID" value="KAJ1610714.1"/>
    <property type="molecule type" value="Genomic_DNA"/>
</dbReference>
<organism evidence="4 5">
    <name type="scientific">Cryptosporidium canis</name>
    <dbReference type="NCBI Taxonomy" id="195482"/>
    <lineage>
        <taxon>Eukaryota</taxon>
        <taxon>Sar</taxon>
        <taxon>Alveolata</taxon>
        <taxon>Apicomplexa</taxon>
        <taxon>Conoidasida</taxon>
        <taxon>Coccidia</taxon>
        <taxon>Eucoccidiorida</taxon>
        <taxon>Eimeriorina</taxon>
        <taxon>Cryptosporidiidae</taxon>
        <taxon>Cryptosporidium</taxon>
    </lineage>
</organism>
<keyword evidence="5" id="KW-1185">Reference proteome</keyword>
<evidence type="ECO:0000259" key="3">
    <source>
        <dbReference type="PROSITE" id="PS50249"/>
    </source>
</evidence>
<protein>
    <submittedName>
        <fullName evidence="4">26S proteasome regulatory subunit</fullName>
    </submittedName>
</protein>
<evidence type="ECO:0000313" key="4">
    <source>
        <dbReference type="EMBL" id="KAJ1610714.1"/>
    </source>
</evidence>
<proteinExistence type="inferred from homology"/>
<dbReference type="Gene3D" id="3.40.140.10">
    <property type="entry name" value="Cytidine Deaminase, domain 2"/>
    <property type="match status" value="1"/>
</dbReference>
<dbReference type="Pfam" id="PF01398">
    <property type="entry name" value="JAB"/>
    <property type="match status" value="1"/>
</dbReference>
<evidence type="ECO:0000313" key="5">
    <source>
        <dbReference type="Proteomes" id="UP001071777"/>
    </source>
</evidence>
<dbReference type="InterPro" id="IPR033858">
    <property type="entry name" value="MPN_RPN7_8"/>
</dbReference>
<comment type="caution">
    <text evidence="4">The sequence shown here is derived from an EMBL/GenBank/DDBJ whole genome shotgun (WGS) entry which is preliminary data.</text>
</comment>
<evidence type="ECO:0000256" key="1">
    <source>
        <dbReference type="ARBA" id="ARBA00008568"/>
    </source>
</evidence>
<dbReference type="GO" id="GO:0000502">
    <property type="term" value="C:proteasome complex"/>
    <property type="evidence" value="ECO:0007669"/>
    <property type="project" value="UniProtKB-KW"/>
</dbReference>
<gene>
    <name evidence="4" type="ORF">OJ252_1776</name>
</gene>
<accession>A0ABQ8P816</accession>
<dbReference type="PROSITE" id="PS50249">
    <property type="entry name" value="MPN"/>
    <property type="match status" value="1"/>
</dbReference>
<comment type="similarity">
    <text evidence="1">Belongs to the peptidase M67A family.</text>
</comment>
<dbReference type="InterPro" id="IPR000555">
    <property type="entry name" value="JAMM/MPN+_dom"/>
</dbReference>
<dbReference type="PANTHER" id="PTHR10540:SF7">
    <property type="entry name" value="26S PROTEASOME NON-ATPASE REGULATORY SUBUNIT 7"/>
    <property type="match status" value="1"/>
</dbReference>
<reference evidence="4" key="1">
    <citation type="submission" date="2022-10" db="EMBL/GenBank/DDBJ databases">
        <title>Adaptive evolution leads to modifications in subtelomeric GC content in a zoonotic Cryptosporidium species.</title>
        <authorList>
            <person name="Li J."/>
            <person name="Feng Y."/>
            <person name="Xiao L."/>
        </authorList>
    </citation>
    <scope>NUCLEOTIDE SEQUENCE</scope>
    <source>
        <strain evidence="4">25894</strain>
    </source>
</reference>
<dbReference type="InterPro" id="IPR037518">
    <property type="entry name" value="MPN"/>
</dbReference>
<dbReference type="InterPro" id="IPR024969">
    <property type="entry name" value="EIF3F/CSN6-like_C"/>
</dbReference>
<dbReference type="CDD" id="cd08062">
    <property type="entry name" value="MPN_RPN7_8"/>
    <property type="match status" value="1"/>
</dbReference>
<dbReference type="Pfam" id="PF13012">
    <property type="entry name" value="MitMem_reg"/>
    <property type="match status" value="1"/>
</dbReference>
<sequence length="314" mass="35611">MHRSEERLDDILGCAVENSNNNKKNIIIHPIVLLSIVDHYTRVAKGTSKRVVGALLGEFNDTDTIHVTNSYALPFEEDPRDPMVWYLDHNYHEQMYLMFKKINTKEKIIGWYSTGPSTKAADVDVNELFRRYCADPLYLIVDVAADDLGYLSSPISAYFSVDDTNSILKKKFVHVPCTVGAFEAEEVGVEHLLRDIRNTSISNLITQISDTINSCKVLVSRLKESKGYFNDIVEGRMPPNHTIISIIQDIFNLLPDFTDPGVVHAFSDRYADMILTIYGMSCLRSVLSMHDLVNNFSENKKNFEASMRSCNLDV</sequence>